<dbReference type="Proteomes" id="UP000002640">
    <property type="component" value="Unassembled WGS sequence"/>
</dbReference>
<organism evidence="1 2">
    <name type="scientific">Phytophthora sojae (strain P6497)</name>
    <name type="common">Soybean stem and root rot agent</name>
    <name type="synonym">Phytophthora megasperma f. sp. glycines</name>
    <dbReference type="NCBI Taxonomy" id="1094619"/>
    <lineage>
        <taxon>Eukaryota</taxon>
        <taxon>Sar</taxon>
        <taxon>Stramenopiles</taxon>
        <taxon>Oomycota</taxon>
        <taxon>Peronosporomycetes</taxon>
        <taxon>Peronosporales</taxon>
        <taxon>Peronosporaceae</taxon>
        <taxon>Phytophthora</taxon>
    </lineage>
</organism>
<dbReference type="GeneID" id="20645942"/>
<protein>
    <submittedName>
        <fullName evidence="1">Uncharacterized protein</fullName>
    </submittedName>
</protein>
<dbReference type="STRING" id="1094619.G4Z2N1"/>
<accession>G4Z2N1</accession>
<name>G4Z2N1_PHYSP</name>
<dbReference type="EMBL" id="JH159153">
    <property type="protein sequence ID" value="EGZ21460.1"/>
    <property type="molecule type" value="Genomic_DNA"/>
</dbReference>
<dbReference type="RefSeq" id="XP_009524177.1">
    <property type="nucleotide sequence ID" value="XM_009525882.1"/>
</dbReference>
<proteinExistence type="predicted"/>
<gene>
    <name evidence="1" type="ORF">PHYSODRAFT_329402</name>
</gene>
<dbReference type="InParanoid" id="G4Z2N1"/>
<sequence length="2240" mass="239759">MRACATDNRWTQYRGSIDLEHSDGVREPSLAEDGLVGKAGEDEGRDLALLQRCRGRIVEALLVSMASVSALVVVGNDVNKKRLCAAVGMSPASMCWSDDVSRKPRREVAVADNLPTKHCGSIGLEHSDGVREPSLAEDGLVGKAGEDEGRDLALLQRCRGRIVEALLVSMASVLAPVVVGNDVNKKRLCAAVGMSPASMCWSDDVSRKPRREVAWRGSSCVFSGGGVAASSGNAILYERALPTTYRQSTAAPSAWSTAMAGESDGVREPSLAEDGLVGKAGEDEGRDLALLQRCRGRIVEALLVSTASVSALVVVGNDVNKKRLCAASQASSRSSVERVELRVFWRRCGRVEWQCDSVRAGVADNLPTKHCGSIGLEHSDGVREPSLAEDGLVGKAGEDEGRDLALLQRCRGRIVEALLVSTASVSALVVVGNDVNKKRLCAASQASSRSSVERVELRVFWRRCGRVEWQCDSVRAGVADNLPTKHCGSIGLEHSDGVREPSLAEDGLVGKAGEDEGRDLALLQPCRGRIVEALLVSTASVSALVVVGNDVNKKRLCAAVGMSPASMCWSDDVSRKPRREVAVADNLPTKHCGSIGLEHSDGVREPSLAEDGLVGKAGEDEGRDLALLQPCRGRIVEALLVSTASVSALVVVGNDVNKKRLCAAVGMSPASMCWSDDVSRKPRREVAVADNLPTKHCGSIGLEHSDGVREPSLAEDGLVGKAGEDEGRDLALLQRCRGRIVEALLVSTASVSALVVVGDDVNKKRLCAAVGMSPASMCWSDDVSRKPRREVAVADNLPTKHCGSIGLEHSDGVREPSLAEDGLVGKAGEDEGRDLALLQRCRGRIVEALLVSTASVSALVVVGNDVNKKRLCAASQASSRSSVERVELRVFWRRCGRVEWQCDSVRAGVADNLPTKHCGSIGLEHSDGVREPSLAEDGLVGKAGEDEGRDLALLQPCRGRIVEALLVSMASVLAPVVVGNDVNKKRLCAAVGMSPASMCWSDDVSRKPRREVAVADNLPTKHCGSIGLEHSDGVREPSLAEDGLVGKAGEDEGRDLALLQRCRGRIVEALLVSTASVSALVVVGNDVNKKRLCAASQASSRSSVERVELRVFWRRCGRVEWQCDSVRAGVADNLPTKHCGSIGLEHSDGVREPSLAEDGLVGKAGEDEGRDLALLQRCRGRIVEALLVSMASVLALVVVGNDVNKKRLCAASQASSRSSVERVELRVFWRRCGRVEWQCDSVRAGVADNLPTKHCGSIGLEHSDGVREPSLAEDGLVGKAGEDEGRDLALLQRCRGRIVEALLVSLASVLALVVVGNDVNKKRLCAASQASSRSSVERVELRVFWRRCGRVEWQCDSVRASVADNLPTKHCGSIGLEHSDGVREPSLAEDGLVGKAGEDEGRDLALLQRCRGRIVEALLVSMASVLALVVVGNDVNKKRLCAASQASSRSSVERVELRVFWRRCGRVEWQCDSVRASVADNLPTKHCGSIGLEHSDGVREPSLAEDGLVGKAGEDEGRDLALLQRCRGRIVEALLVSMASVLAPVVVGNDVNKKRLCAASQASSRSSVERVELRVFWRRCGRVEWQCDSVRASVADNLPTKHCGSIGLEHSDGVREPSLAEDGLVGKAGEDEGRDLALLQRCRGRIVEALLVSMASVSAPVVVGNDVNKKRLCAASQASSRSSVERVELRVFWRRCGRVEWQCDSVRASVADNLPTKHCGSIGLEHSDGVREPSLAEDGLVGKAGEDEGRDLALLQRCRGRIVEALLVSMASVSAPVVVGNDVNKKRLCAASQASSRSSVERVELRVFWRRCGRVEWQCDSVRASVADNLPTKHCGSIGLEHSDGVREPSLAEDGLVGKAGEDEGRDLALLQRCRGRIVEALLVSMASVSAPVVVGNDVNKKRLCAASQASSRSSVERVELRVFWRRCGRVEWQCDSVRAGVADNLPTKHCGSIGLEHSDGVREPSLAEDGLVGKAGEDEGRDLALLQRCRGRIVEALLVSMASVSAPVVVGNDVNKKRLCAASQASSRSSVERVELRVFWRRCGRVEWQCDSVRASVADNLPTKHCGSIGLEHSDGVREPSLAEDGLVGKAGEDEGRDLALLQRCRGRIVEALLVSMVSVSAPVVVGNDVNKKRLCAASQASSRSSVERVELRVFWRRCGRVEWQCDSVRAGVADNLPTKHCGSIGLEHSDGVREPSLTEDGLVGKAGEDEGRDLALLQRCRGRIVEALLVSTASKKLF</sequence>
<evidence type="ECO:0000313" key="1">
    <source>
        <dbReference type="EMBL" id="EGZ21460.1"/>
    </source>
</evidence>
<dbReference type="KEGG" id="psoj:PHYSODRAFT_329402"/>
<reference evidence="1 2" key="1">
    <citation type="journal article" date="2006" name="Science">
        <title>Phytophthora genome sequences uncover evolutionary origins and mechanisms of pathogenesis.</title>
        <authorList>
            <person name="Tyler B.M."/>
            <person name="Tripathy S."/>
            <person name="Zhang X."/>
            <person name="Dehal P."/>
            <person name="Jiang R.H."/>
            <person name="Aerts A."/>
            <person name="Arredondo F.D."/>
            <person name="Baxter L."/>
            <person name="Bensasson D."/>
            <person name="Beynon J.L."/>
            <person name="Chapman J."/>
            <person name="Damasceno C.M."/>
            <person name="Dorrance A.E."/>
            <person name="Dou D."/>
            <person name="Dickerman A.W."/>
            <person name="Dubchak I.L."/>
            <person name="Garbelotto M."/>
            <person name="Gijzen M."/>
            <person name="Gordon S.G."/>
            <person name="Govers F."/>
            <person name="Grunwald N.J."/>
            <person name="Huang W."/>
            <person name="Ivors K.L."/>
            <person name="Jones R.W."/>
            <person name="Kamoun S."/>
            <person name="Krampis K."/>
            <person name="Lamour K.H."/>
            <person name="Lee M.K."/>
            <person name="McDonald W.H."/>
            <person name="Medina M."/>
            <person name="Meijer H.J."/>
            <person name="Nordberg E.K."/>
            <person name="Maclean D.J."/>
            <person name="Ospina-Giraldo M.D."/>
            <person name="Morris P.F."/>
            <person name="Phuntumart V."/>
            <person name="Putnam N.H."/>
            <person name="Rash S."/>
            <person name="Rose J.K."/>
            <person name="Sakihama Y."/>
            <person name="Salamov A.A."/>
            <person name="Savidor A."/>
            <person name="Scheuring C.F."/>
            <person name="Smith B.M."/>
            <person name="Sobral B.W."/>
            <person name="Terry A."/>
            <person name="Torto-Alalibo T.A."/>
            <person name="Win J."/>
            <person name="Xu Z."/>
            <person name="Zhang H."/>
            <person name="Grigoriev I.V."/>
            <person name="Rokhsar D.S."/>
            <person name="Boore J.L."/>
        </authorList>
    </citation>
    <scope>NUCLEOTIDE SEQUENCE [LARGE SCALE GENOMIC DNA]</scope>
    <source>
        <strain evidence="1 2">P6497</strain>
    </source>
</reference>
<dbReference type="SMART" id="SM00286">
    <property type="entry name" value="PTI"/>
    <property type="match status" value="13"/>
</dbReference>
<keyword evidence="2" id="KW-1185">Reference proteome</keyword>
<evidence type="ECO:0000313" key="2">
    <source>
        <dbReference type="Proteomes" id="UP000002640"/>
    </source>
</evidence>